<keyword evidence="2" id="KW-0081">Bacteriolytic enzyme</keyword>
<dbReference type="Gene3D" id="1.10.530.40">
    <property type="match status" value="1"/>
</dbReference>
<evidence type="ECO:0000313" key="3">
    <source>
        <dbReference type="EMBL" id="TNV88016.1"/>
    </source>
</evidence>
<protein>
    <recommendedName>
        <fullName evidence="5">Lysozyme</fullName>
    </recommendedName>
</protein>
<evidence type="ECO:0000313" key="4">
    <source>
        <dbReference type="Proteomes" id="UP000785679"/>
    </source>
</evidence>
<dbReference type="Proteomes" id="UP000785679">
    <property type="component" value="Unassembled WGS sequence"/>
</dbReference>
<dbReference type="AlphaFoldDB" id="A0A8J8P9P1"/>
<dbReference type="Pfam" id="PF00959">
    <property type="entry name" value="Phage_lysozyme"/>
    <property type="match status" value="1"/>
</dbReference>
<dbReference type="GO" id="GO:0031640">
    <property type="term" value="P:killing of cells of another organism"/>
    <property type="evidence" value="ECO:0007669"/>
    <property type="project" value="UniProtKB-KW"/>
</dbReference>
<dbReference type="PANTHER" id="PTHR38107">
    <property type="match status" value="1"/>
</dbReference>
<evidence type="ECO:0008006" key="5">
    <source>
        <dbReference type="Google" id="ProtNLM"/>
    </source>
</evidence>
<evidence type="ECO:0000256" key="2">
    <source>
        <dbReference type="ARBA" id="ARBA00022638"/>
    </source>
</evidence>
<dbReference type="InterPro" id="IPR002196">
    <property type="entry name" value="Glyco_hydro_24"/>
</dbReference>
<dbReference type="InterPro" id="IPR051018">
    <property type="entry name" value="Bacteriophage_GH24"/>
</dbReference>
<dbReference type="InterPro" id="IPR023346">
    <property type="entry name" value="Lysozyme-like_dom_sf"/>
</dbReference>
<comment type="caution">
    <text evidence="3">The sequence shown here is derived from an EMBL/GenBank/DDBJ whole genome shotgun (WGS) entry which is preliminary data.</text>
</comment>
<organism evidence="3 4">
    <name type="scientific">Halteria grandinella</name>
    <dbReference type="NCBI Taxonomy" id="5974"/>
    <lineage>
        <taxon>Eukaryota</taxon>
        <taxon>Sar</taxon>
        <taxon>Alveolata</taxon>
        <taxon>Ciliophora</taxon>
        <taxon>Intramacronucleata</taxon>
        <taxon>Spirotrichea</taxon>
        <taxon>Stichotrichia</taxon>
        <taxon>Sporadotrichida</taxon>
        <taxon>Halteriidae</taxon>
        <taxon>Halteria</taxon>
    </lineage>
</organism>
<dbReference type="GO" id="GO:0003796">
    <property type="term" value="F:lysozyme activity"/>
    <property type="evidence" value="ECO:0007669"/>
    <property type="project" value="InterPro"/>
</dbReference>
<sequence>MCLADPAQLSNWSYSAEPSSSDQRILQGVGNVQTRNGVIINVSKLEALTKLGEGGPYLTAYPDKCPPYLKKKVCTQDLIDRSVWTIGYGHTGFVDGVKVAKGMQITAKQAGDLLLLDSADAIGCIKRNYLKFRLNPNQNAALADFIINFGCSGSMFQDKIPRDWYKRLKAGEKDVNKIVTEEWPKLLMAGEDIMGGLLTRRKLQIEVFTTPYP</sequence>
<keyword evidence="4" id="KW-1185">Reference proteome</keyword>
<dbReference type="InterPro" id="IPR023347">
    <property type="entry name" value="Lysozyme_dom_sf"/>
</dbReference>
<dbReference type="SUPFAM" id="SSF53955">
    <property type="entry name" value="Lysozyme-like"/>
    <property type="match status" value="1"/>
</dbReference>
<accession>A0A8J8P9P1</accession>
<keyword evidence="1" id="KW-0929">Antimicrobial</keyword>
<dbReference type="GO" id="GO:0042742">
    <property type="term" value="P:defense response to bacterium"/>
    <property type="evidence" value="ECO:0007669"/>
    <property type="project" value="UniProtKB-KW"/>
</dbReference>
<gene>
    <name evidence="3" type="ORF">FGO68_gene131</name>
</gene>
<name>A0A8J8P9P1_HALGN</name>
<dbReference type="EMBL" id="RRYP01000091">
    <property type="protein sequence ID" value="TNV88016.1"/>
    <property type="molecule type" value="Genomic_DNA"/>
</dbReference>
<proteinExistence type="predicted"/>
<dbReference type="PANTHER" id="PTHR38107:SF3">
    <property type="entry name" value="LYSOZYME RRRD-RELATED"/>
    <property type="match status" value="1"/>
</dbReference>
<evidence type="ECO:0000256" key="1">
    <source>
        <dbReference type="ARBA" id="ARBA00022529"/>
    </source>
</evidence>
<reference evidence="3" key="1">
    <citation type="submission" date="2019-06" db="EMBL/GenBank/DDBJ databases">
        <authorList>
            <person name="Zheng W."/>
        </authorList>
    </citation>
    <scope>NUCLEOTIDE SEQUENCE</scope>
    <source>
        <strain evidence="3">QDHG01</strain>
    </source>
</reference>
<dbReference type="GO" id="GO:0009253">
    <property type="term" value="P:peptidoglycan catabolic process"/>
    <property type="evidence" value="ECO:0007669"/>
    <property type="project" value="InterPro"/>
</dbReference>
<dbReference type="GO" id="GO:0016998">
    <property type="term" value="P:cell wall macromolecule catabolic process"/>
    <property type="evidence" value="ECO:0007669"/>
    <property type="project" value="InterPro"/>
</dbReference>